<keyword evidence="5 10" id="KW-0573">Peptidoglycan synthesis</keyword>
<dbReference type="GO" id="GO:0008360">
    <property type="term" value="P:regulation of cell shape"/>
    <property type="evidence" value="ECO:0007669"/>
    <property type="project" value="UniProtKB-KW"/>
</dbReference>
<comment type="subcellular location">
    <subcellularLocation>
        <location evidence="1 10">Cell membrane</location>
        <topology evidence="1 10">Multi-pass membrane protein</topology>
    </subcellularLocation>
</comment>
<keyword evidence="7 10" id="KW-0472">Membrane</keyword>
<comment type="caution">
    <text evidence="10">Lacks conserved residue(s) required for the propagation of feature annotation.</text>
</comment>
<comment type="pathway">
    <text evidence="10">Cell wall biogenesis; peptidoglycan biosynthesis.</text>
</comment>
<feature type="transmembrane region" description="Helical" evidence="10">
    <location>
        <begin position="389"/>
        <end position="411"/>
    </location>
</feature>
<dbReference type="GO" id="GO:0034204">
    <property type="term" value="P:lipid translocation"/>
    <property type="evidence" value="ECO:0007669"/>
    <property type="project" value="TreeGrafter"/>
</dbReference>
<evidence type="ECO:0000256" key="1">
    <source>
        <dbReference type="ARBA" id="ARBA00004651"/>
    </source>
</evidence>
<gene>
    <name evidence="10" type="primary">murJ</name>
    <name evidence="11" type="ORF">GGP71_002143</name>
</gene>
<dbReference type="AlphaFoldDB" id="A0A9X2PZ91"/>
<dbReference type="RefSeq" id="WP_259080513.1">
    <property type="nucleotide sequence ID" value="NZ_JANUAU010000006.1"/>
</dbReference>
<dbReference type="PANTHER" id="PTHR47019">
    <property type="entry name" value="LIPID II FLIPPASE MURJ"/>
    <property type="match status" value="1"/>
</dbReference>
<keyword evidence="10" id="KW-0961">Cell wall biogenesis/degradation</keyword>
<reference evidence="11" key="1">
    <citation type="submission" date="2022-08" db="EMBL/GenBank/DDBJ databases">
        <title>Genomic Encyclopedia of Type Strains, Phase V (KMG-V): Genome sequencing to study the core and pangenomes of soil and plant-associated prokaryotes.</title>
        <authorList>
            <person name="Whitman W."/>
        </authorList>
    </citation>
    <scope>NUCLEOTIDE SEQUENCE</scope>
    <source>
        <strain evidence="11">0</strain>
    </source>
</reference>
<comment type="caution">
    <text evidence="11">The sequence shown here is derived from an EMBL/GenBank/DDBJ whole genome shotgun (WGS) entry which is preliminary data.</text>
</comment>
<dbReference type="GO" id="GO:0015648">
    <property type="term" value="F:lipid-linked peptidoglycan transporter activity"/>
    <property type="evidence" value="ECO:0007669"/>
    <property type="project" value="UniProtKB-UniRule"/>
</dbReference>
<organism evidence="11 12">
    <name type="scientific">Salinibacter ruber</name>
    <dbReference type="NCBI Taxonomy" id="146919"/>
    <lineage>
        <taxon>Bacteria</taxon>
        <taxon>Pseudomonadati</taxon>
        <taxon>Rhodothermota</taxon>
        <taxon>Rhodothermia</taxon>
        <taxon>Rhodothermales</taxon>
        <taxon>Salinibacteraceae</taxon>
        <taxon>Salinibacter</taxon>
    </lineage>
</organism>
<evidence type="ECO:0000256" key="3">
    <source>
        <dbReference type="ARBA" id="ARBA00022692"/>
    </source>
</evidence>
<keyword evidence="6 10" id="KW-1133">Transmembrane helix</keyword>
<comment type="function">
    <text evidence="8 10">Involved in peptidoglycan biosynthesis. Transports lipid-linked peptidoglycan precursors from the inner to the outer leaflet of the cytoplasmic membrane.</text>
</comment>
<evidence type="ECO:0000256" key="9">
    <source>
        <dbReference type="ARBA" id="ARBA00061532"/>
    </source>
</evidence>
<evidence type="ECO:0000256" key="2">
    <source>
        <dbReference type="ARBA" id="ARBA00022475"/>
    </source>
</evidence>
<dbReference type="HAMAP" id="MF_02078">
    <property type="entry name" value="MurJ_MviN"/>
    <property type="match status" value="1"/>
</dbReference>
<evidence type="ECO:0000256" key="10">
    <source>
        <dbReference type="HAMAP-Rule" id="MF_02078"/>
    </source>
</evidence>
<dbReference type="InterPro" id="IPR051050">
    <property type="entry name" value="Lipid_II_flippase_MurJ/MviN"/>
</dbReference>
<evidence type="ECO:0000256" key="7">
    <source>
        <dbReference type="ARBA" id="ARBA00023136"/>
    </source>
</evidence>
<proteinExistence type="inferred from homology"/>
<protein>
    <recommendedName>
        <fullName evidence="10">Probable lipid II flippase MurJ</fullName>
    </recommendedName>
</protein>
<evidence type="ECO:0000256" key="4">
    <source>
        <dbReference type="ARBA" id="ARBA00022960"/>
    </source>
</evidence>
<comment type="similarity">
    <text evidence="9 10">Belongs to the MurJ/MviN family.</text>
</comment>
<evidence type="ECO:0000256" key="5">
    <source>
        <dbReference type="ARBA" id="ARBA00022984"/>
    </source>
</evidence>
<feature type="transmembrane region" description="Helical" evidence="10">
    <location>
        <begin position="464"/>
        <end position="485"/>
    </location>
</feature>
<sequence>MGDEAEAVSAEAESASDAEGESAAGSVAGGIFLSRMFGLLRERAVAYFFGVGAHADVLQVAFKSPNLLQNLLGEGTISAAFIPIYSRLLDEDRPAAAGRFAGAIFGLLLAAAGGMALLGVAFAEPIVTVLAPGFLDDAARVAAGDLPFNRFDLAVRAVRLIFPMAGVLVLSAWALGVLNSHRQFFVPYVAPTLWNAAIIATLFGGGYVLAGTPGAPDALSSDALTQLLLVACVGAFGGGLLQFGVQLPFVVREMEGVSLSLSTRVEGVREALSAFGPVVASRGVAQLSAYLDLFLASWLAVGALSALRYAQLLYMLPISLFGMSVAASELPELSRLTQEKVVAFSARLRRSLRQIAFLTVPTVVGYLAFGVLLVGALFRTGQFQAASTWLVAIVLGGYSLGILATTFSRLLQNAFYAIGDTTTPAWIAVLRVTVSTLVAVPAMFWLDTIGLERVVGPLSGDALFLGALGLSLGATVGAWVEVAALRHWLRGPLPDARIPWGPVGRMVGLALVSLGPGAAAWGLLPSWHVLLVAPLVVAAYAAAYLGAAWGLGVGEIEAWTRRFFG</sequence>
<feature type="transmembrane region" description="Helical" evidence="10">
    <location>
        <begin position="100"/>
        <end position="123"/>
    </location>
</feature>
<dbReference type="NCBIfam" id="TIGR01695">
    <property type="entry name" value="murJ_mviN"/>
    <property type="match status" value="1"/>
</dbReference>
<dbReference type="PANTHER" id="PTHR47019:SF1">
    <property type="entry name" value="LIPID II FLIPPASE MURJ"/>
    <property type="match status" value="1"/>
</dbReference>
<dbReference type="CDD" id="cd13123">
    <property type="entry name" value="MATE_MurJ_like"/>
    <property type="match status" value="1"/>
</dbReference>
<feature type="transmembrane region" description="Helical" evidence="10">
    <location>
        <begin position="157"/>
        <end position="178"/>
    </location>
</feature>
<dbReference type="GO" id="GO:0071555">
    <property type="term" value="P:cell wall organization"/>
    <property type="evidence" value="ECO:0007669"/>
    <property type="project" value="UniProtKB-KW"/>
</dbReference>
<evidence type="ECO:0000313" key="12">
    <source>
        <dbReference type="Proteomes" id="UP001155027"/>
    </source>
</evidence>
<evidence type="ECO:0000256" key="8">
    <source>
        <dbReference type="ARBA" id="ARBA00060041"/>
    </source>
</evidence>
<dbReference type="GO" id="GO:0009252">
    <property type="term" value="P:peptidoglycan biosynthetic process"/>
    <property type="evidence" value="ECO:0007669"/>
    <property type="project" value="UniProtKB-UniRule"/>
</dbReference>
<feature type="transmembrane region" description="Helical" evidence="10">
    <location>
        <begin position="227"/>
        <end position="251"/>
    </location>
</feature>
<keyword evidence="10" id="KW-0813">Transport</keyword>
<dbReference type="Pfam" id="PF03023">
    <property type="entry name" value="MurJ"/>
    <property type="match status" value="1"/>
</dbReference>
<accession>A0A9X2PZ91</accession>
<dbReference type="Proteomes" id="UP001155027">
    <property type="component" value="Unassembled WGS sequence"/>
</dbReference>
<name>A0A9X2PZ91_9BACT</name>
<evidence type="ECO:0000256" key="6">
    <source>
        <dbReference type="ARBA" id="ARBA00022989"/>
    </source>
</evidence>
<keyword evidence="4 10" id="KW-0133">Cell shape</keyword>
<evidence type="ECO:0000313" key="11">
    <source>
        <dbReference type="EMBL" id="MCS3678213.1"/>
    </source>
</evidence>
<feature type="transmembrane region" description="Helical" evidence="10">
    <location>
        <begin position="185"/>
        <end position="207"/>
    </location>
</feature>
<dbReference type="InterPro" id="IPR004268">
    <property type="entry name" value="MurJ"/>
</dbReference>
<feature type="transmembrane region" description="Helical" evidence="10">
    <location>
        <begin position="355"/>
        <end position="377"/>
    </location>
</feature>
<dbReference type="EMBL" id="JANUAU010000006">
    <property type="protein sequence ID" value="MCS3678213.1"/>
    <property type="molecule type" value="Genomic_DNA"/>
</dbReference>
<keyword evidence="3 10" id="KW-0812">Transmembrane</keyword>
<feature type="transmembrane region" description="Helical" evidence="10">
    <location>
        <begin position="530"/>
        <end position="552"/>
    </location>
</feature>
<feature type="transmembrane region" description="Helical" evidence="10">
    <location>
        <begin position="423"/>
        <end position="444"/>
    </location>
</feature>
<feature type="transmembrane region" description="Helical" evidence="10">
    <location>
        <begin position="506"/>
        <end position="524"/>
    </location>
</feature>
<dbReference type="PRINTS" id="PR01806">
    <property type="entry name" value="VIRFACTRMVIN"/>
</dbReference>
<dbReference type="GO" id="GO:0005886">
    <property type="term" value="C:plasma membrane"/>
    <property type="evidence" value="ECO:0007669"/>
    <property type="project" value="UniProtKB-SubCell"/>
</dbReference>
<keyword evidence="2 10" id="KW-1003">Cell membrane</keyword>